<keyword evidence="2" id="KW-1185">Reference proteome</keyword>
<sequence length="87" mass="9938">MSQHRSTSQAGVGCIKIARLFDYSYGKERMIVELAAHVATARDGECGFVRLLNLWNRMLFTDWLLCLLMLKIVLESSLNSMIRSPPY</sequence>
<evidence type="ECO:0000313" key="2">
    <source>
        <dbReference type="Proteomes" id="UP001054945"/>
    </source>
</evidence>
<organism evidence="1 2">
    <name type="scientific">Caerostris extrusa</name>
    <name type="common">Bark spider</name>
    <name type="synonym">Caerostris bankana</name>
    <dbReference type="NCBI Taxonomy" id="172846"/>
    <lineage>
        <taxon>Eukaryota</taxon>
        <taxon>Metazoa</taxon>
        <taxon>Ecdysozoa</taxon>
        <taxon>Arthropoda</taxon>
        <taxon>Chelicerata</taxon>
        <taxon>Arachnida</taxon>
        <taxon>Araneae</taxon>
        <taxon>Araneomorphae</taxon>
        <taxon>Entelegynae</taxon>
        <taxon>Araneoidea</taxon>
        <taxon>Araneidae</taxon>
        <taxon>Caerostris</taxon>
    </lineage>
</organism>
<evidence type="ECO:0000313" key="1">
    <source>
        <dbReference type="EMBL" id="GIY11742.1"/>
    </source>
</evidence>
<accession>A0AAV4QUF3</accession>
<gene>
    <name evidence="1" type="ORF">CEXT_402921</name>
</gene>
<comment type="caution">
    <text evidence="1">The sequence shown here is derived from an EMBL/GenBank/DDBJ whole genome shotgun (WGS) entry which is preliminary data.</text>
</comment>
<name>A0AAV4QUF3_CAEEX</name>
<reference evidence="1 2" key="1">
    <citation type="submission" date="2021-06" db="EMBL/GenBank/DDBJ databases">
        <title>Caerostris extrusa draft genome.</title>
        <authorList>
            <person name="Kono N."/>
            <person name="Arakawa K."/>
        </authorList>
    </citation>
    <scope>NUCLEOTIDE SEQUENCE [LARGE SCALE GENOMIC DNA]</scope>
</reference>
<proteinExistence type="predicted"/>
<dbReference type="EMBL" id="BPLR01006688">
    <property type="protein sequence ID" value="GIY11742.1"/>
    <property type="molecule type" value="Genomic_DNA"/>
</dbReference>
<dbReference type="AlphaFoldDB" id="A0AAV4QUF3"/>
<dbReference type="Proteomes" id="UP001054945">
    <property type="component" value="Unassembled WGS sequence"/>
</dbReference>
<protein>
    <submittedName>
        <fullName evidence="1">Uncharacterized protein</fullName>
    </submittedName>
</protein>